<keyword evidence="1" id="KW-0472">Membrane</keyword>
<name>K1SCQ4_9ZZZZ</name>
<dbReference type="AlphaFoldDB" id="K1SCQ4"/>
<reference evidence="2" key="1">
    <citation type="journal article" date="2013" name="Environ. Microbiol.">
        <title>Microbiota from the distal guts of lean and obese adolescents exhibit partial functional redundancy besides clear differences in community structure.</title>
        <authorList>
            <person name="Ferrer M."/>
            <person name="Ruiz A."/>
            <person name="Lanza F."/>
            <person name="Haange S.B."/>
            <person name="Oberbach A."/>
            <person name="Till H."/>
            <person name="Bargiela R."/>
            <person name="Campoy C."/>
            <person name="Segura M.T."/>
            <person name="Richter M."/>
            <person name="von Bergen M."/>
            <person name="Seifert J."/>
            <person name="Suarez A."/>
        </authorList>
    </citation>
    <scope>NUCLEOTIDE SEQUENCE</scope>
</reference>
<gene>
    <name evidence="2" type="ORF">LEA_15410</name>
</gene>
<dbReference type="EMBL" id="AJWY01010518">
    <property type="protein sequence ID" value="EKC55323.1"/>
    <property type="molecule type" value="Genomic_DNA"/>
</dbReference>
<evidence type="ECO:0000313" key="2">
    <source>
        <dbReference type="EMBL" id="EKC55323.1"/>
    </source>
</evidence>
<feature type="transmembrane region" description="Helical" evidence="1">
    <location>
        <begin position="115"/>
        <end position="137"/>
    </location>
</feature>
<organism evidence="2">
    <name type="scientific">human gut metagenome</name>
    <dbReference type="NCBI Taxonomy" id="408170"/>
    <lineage>
        <taxon>unclassified sequences</taxon>
        <taxon>metagenomes</taxon>
        <taxon>organismal metagenomes</taxon>
    </lineage>
</organism>
<feature type="transmembrane region" description="Helical" evidence="1">
    <location>
        <begin position="54"/>
        <end position="80"/>
    </location>
</feature>
<keyword evidence="1" id="KW-1133">Transmembrane helix</keyword>
<feature type="non-terminal residue" evidence="2">
    <location>
        <position position="167"/>
    </location>
</feature>
<sequence length="167" mass="17752">MAIGIVQIMFGMLLKVVTISMTTGFRYSLASLGWLLVILAGSLAGGLPMLNPSWVIPFYSTSSPAFYATVGLGVVLMLFFNSPGKNPFLNLGVGLWDTYNNITGILSDVLSYIRLFAIGLSGGVLATVFNSLAGGFVPDDANIVTRLLIMTPILLIGHGINLFMSTI</sequence>
<comment type="caution">
    <text evidence="2">The sequence shown here is derived from an EMBL/GenBank/DDBJ whole genome shotgun (WGS) entry which is preliminary data.</text>
</comment>
<evidence type="ECO:0000256" key="1">
    <source>
        <dbReference type="SAM" id="Phobius"/>
    </source>
</evidence>
<protein>
    <submittedName>
        <fullName evidence="2">V(Vacuolar)-type Na+ ATP synthase subunit I</fullName>
    </submittedName>
</protein>
<feature type="transmembrane region" description="Helical" evidence="1">
    <location>
        <begin position="143"/>
        <end position="164"/>
    </location>
</feature>
<proteinExistence type="predicted"/>
<accession>K1SCQ4</accession>
<keyword evidence="1" id="KW-0812">Transmembrane</keyword>